<feature type="region of interest" description="Disordered" evidence="1">
    <location>
        <begin position="1"/>
        <end position="36"/>
    </location>
</feature>
<accession>A0A9X1Y993</accession>
<evidence type="ECO:0000256" key="1">
    <source>
        <dbReference type="SAM" id="MobiDB-lite"/>
    </source>
</evidence>
<feature type="transmembrane region" description="Helical" evidence="2">
    <location>
        <begin position="95"/>
        <end position="117"/>
    </location>
</feature>
<gene>
    <name evidence="3" type="ORF">M0638_09775</name>
</gene>
<sequence>MERIPYAAGGPPAAAGPAPTRGAVPAPPARTPALAPSGAALPVRRIGLADLREALRQGLDDFRAHPTHAAFVALIYPVIGLVLGRMTYGAEVLPLLWPLVAGFALLGPVAAIGLYELSRRRERGLSSSWWNAFDVLRSPAIGSIVALGLVLMALFLLWLRSALGLYGMVFDGARPASLSALAQQVLTTAPGWRLLILGNGIGFLFAAVALMLGAVSFPLLLDRDVGVESAVRTSIRAVTGNPVPMAAWGLIVASLLLLGSVPFFLGLAVVLPLLGHATWHLYRRLVP</sequence>
<dbReference type="Proteomes" id="UP001139516">
    <property type="component" value="Unassembled WGS sequence"/>
</dbReference>
<evidence type="ECO:0000313" key="3">
    <source>
        <dbReference type="EMBL" id="MCK8784670.1"/>
    </source>
</evidence>
<dbReference type="EMBL" id="JALPRX010000036">
    <property type="protein sequence ID" value="MCK8784670.1"/>
    <property type="molecule type" value="Genomic_DNA"/>
</dbReference>
<feature type="transmembrane region" description="Helical" evidence="2">
    <location>
        <begin position="138"/>
        <end position="159"/>
    </location>
</feature>
<reference evidence="3" key="1">
    <citation type="submission" date="2022-04" db="EMBL/GenBank/DDBJ databases">
        <title>Roseomonas acroporae sp. nov., isolated from coral Acropora digitifera.</title>
        <authorList>
            <person name="Sun H."/>
        </authorList>
    </citation>
    <scope>NUCLEOTIDE SEQUENCE</scope>
    <source>
        <strain evidence="3">NAR14</strain>
    </source>
</reference>
<feature type="compositionally biased region" description="Low complexity" evidence="1">
    <location>
        <begin position="7"/>
        <end position="24"/>
    </location>
</feature>
<organism evidence="3 4">
    <name type="scientific">Roseomonas acroporae</name>
    <dbReference type="NCBI Taxonomy" id="2937791"/>
    <lineage>
        <taxon>Bacteria</taxon>
        <taxon>Pseudomonadati</taxon>
        <taxon>Pseudomonadota</taxon>
        <taxon>Alphaproteobacteria</taxon>
        <taxon>Acetobacterales</taxon>
        <taxon>Roseomonadaceae</taxon>
        <taxon>Roseomonas</taxon>
    </lineage>
</organism>
<keyword evidence="4" id="KW-1185">Reference proteome</keyword>
<protein>
    <submittedName>
        <fullName evidence="3">DUF2189 domain-containing protein</fullName>
    </submittedName>
</protein>
<dbReference type="InterPro" id="IPR018692">
    <property type="entry name" value="DUF2189"/>
</dbReference>
<evidence type="ECO:0000256" key="2">
    <source>
        <dbReference type="SAM" id="Phobius"/>
    </source>
</evidence>
<dbReference type="Pfam" id="PF09955">
    <property type="entry name" value="DUF2189"/>
    <property type="match status" value="1"/>
</dbReference>
<comment type="caution">
    <text evidence="3">The sequence shown here is derived from an EMBL/GenBank/DDBJ whole genome shotgun (WGS) entry which is preliminary data.</text>
</comment>
<proteinExistence type="predicted"/>
<evidence type="ECO:0000313" key="4">
    <source>
        <dbReference type="Proteomes" id="UP001139516"/>
    </source>
</evidence>
<feature type="transmembrane region" description="Helical" evidence="2">
    <location>
        <begin position="246"/>
        <end position="274"/>
    </location>
</feature>
<keyword evidence="2" id="KW-0812">Transmembrane</keyword>
<dbReference type="RefSeq" id="WP_248666794.1">
    <property type="nucleotide sequence ID" value="NZ_JALPRX010000036.1"/>
</dbReference>
<feature type="transmembrane region" description="Helical" evidence="2">
    <location>
        <begin position="69"/>
        <end position="89"/>
    </location>
</feature>
<dbReference type="AlphaFoldDB" id="A0A9X1Y993"/>
<name>A0A9X1Y993_9PROT</name>
<keyword evidence="2" id="KW-0472">Membrane</keyword>
<keyword evidence="2" id="KW-1133">Transmembrane helix</keyword>
<feature type="transmembrane region" description="Helical" evidence="2">
    <location>
        <begin position="194"/>
        <end position="221"/>
    </location>
</feature>